<protein>
    <submittedName>
        <fullName evidence="1">Uncharacterized protein</fullName>
    </submittedName>
</protein>
<dbReference type="EMBL" id="KV440995">
    <property type="protein sequence ID" value="OAD68424.1"/>
    <property type="molecule type" value="Genomic_DNA"/>
</dbReference>
<dbReference type="AlphaFoldDB" id="A0A162NDD8"/>
<proteinExistence type="predicted"/>
<dbReference type="RefSeq" id="XP_018286464.1">
    <property type="nucleotide sequence ID" value="XM_018442037.1"/>
</dbReference>
<reference evidence="2" key="1">
    <citation type="submission" date="2015-06" db="EMBL/GenBank/DDBJ databases">
        <title>Expansion of signal transduction pathways in fungi by whole-genome duplication.</title>
        <authorList>
            <consortium name="DOE Joint Genome Institute"/>
            <person name="Corrochano L.M."/>
            <person name="Kuo A."/>
            <person name="Marcet-Houben M."/>
            <person name="Polaino S."/>
            <person name="Salamov A."/>
            <person name="Villalobos J.M."/>
            <person name="Alvarez M.I."/>
            <person name="Avalos J."/>
            <person name="Benito E.P."/>
            <person name="Benoit I."/>
            <person name="Burger G."/>
            <person name="Camino L.P."/>
            <person name="Canovas D."/>
            <person name="Cerda-Olmedo E."/>
            <person name="Cheng J.-F."/>
            <person name="Dominguez A."/>
            <person name="Elias M."/>
            <person name="Eslava A.P."/>
            <person name="Glaser F."/>
            <person name="Grimwood J."/>
            <person name="Gutierrez G."/>
            <person name="Heitman J."/>
            <person name="Henrissat B."/>
            <person name="Iturriaga E.A."/>
            <person name="Lang B.F."/>
            <person name="Lavin J.L."/>
            <person name="Lee S."/>
            <person name="Li W."/>
            <person name="Lindquist E."/>
            <person name="Lopez-Garcia S."/>
            <person name="Luque E.M."/>
            <person name="Marcos A.T."/>
            <person name="Martin J."/>
            <person name="McCluskey K."/>
            <person name="Medina H.R."/>
            <person name="Miralles-Duran A."/>
            <person name="Miyazaki A."/>
            <person name="Munoz-Torres E."/>
            <person name="Oguiza J.A."/>
            <person name="Ohm R."/>
            <person name="Olmedo M."/>
            <person name="Orejas M."/>
            <person name="Ortiz-Castellanos L."/>
            <person name="Pisabarro A.G."/>
            <person name="Rodriguez-Romero J."/>
            <person name="Ruiz-Herrera J."/>
            <person name="Ruiz-Vazquez R."/>
            <person name="Sanz C."/>
            <person name="Schackwitz W."/>
            <person name="Schmutz J."/>
            <person name="Shahriari M."/>
            <person name="Shelest E."/>
            <person name="Silva-Franco F."/>
            <person name="Soanes D."/>
            <person name="Syed K."/>
            <person name="Tagua V.G."/>
            <person name="Talbot N.J."/>
            <person name="Thon M."/>
            <person name="De vries R.P."/>
            <person name="Wiebenga A."/>
            <person name="Yadav J.S."/>
            <person name="Braun E.L."/>
            <person name="Baker S."/>
            <person name="Garre V."/>
            <person name="Horwitz B."/>
            <person name="Torres-Martinez S."/>
            <person name="Idnurm A."/>
            <person name="Herrera-Estrella A."/>
            <person name="Gabaldon T."/>
            <person name="Grigoriev I.V."/>
        </authorList>
    </citation>
    <scope>NUCLEOTIDE SEQUENCE [LARGE SCALE GENOMIC DNA]</scope>
    <source>
        <strain evidence="2">NRRL 1555(-)</strain>
    </source>
</reference>
<name>A0A162NDD8_PHYB8</name>
<keyword evidence="2" id="KW-1185">Reference proteome</keyword>
<sequence length="426" mass="48668">MPRQCDLCGSANLNVDPQTEVACCISCGCITEISTCPEKLNKTTEKVDKDLLFEPMTTSIDKKANEYNIQTILCRTNQYNTLSSEESDAALQMADELLVHISREESLGIAAAVCYYASKHRRRAVLMSDFAEKLGIPKQSMVKTLLKIPNYKMDYTEDAFSPLHQVEYIMREPFQKILEVYSKLAEPFKIRHLVNLRISDPKVRPKLISILKVIIEYEQNIGRHSRPFVGAALLLVTHSLMVHILQQARIPKYSRKTAVLNATLFMPLKDYSQTIKCAPATLKLRLNEITALLAEYANDITWLKNQKINSKNLYRYLDDIIDFKQINHPGKQLFPPTSAKEIPAFARSELSRRKRKEQIDEALKCIDNELEEDQLSPEAGLLLILLRAGYTQSFLENISDKNIRQYVDNVLNKEETCDTSDTLIEC</sequence>
<evidence type="ECO:0000313" key="1">
    <source>
        <dbReference type="EMBL" id="OAD68424.1"/>
    </source>
</evidence>
<accession>A0A162NDD8</accession>
<dbReference type="InParanoid" id="A0A162NDD8"/>
<dbReference type="OrthoDB" id="10420009at2759"/>
<organism evidence="1 2">
    <name type="scientific">Phycomyces blakesleeanus (strain ATCC 8743b / DSM 1359 / FGSC 10004 / NBRC 33097 / NRRL 1555)</name>
    <dbReference type="NCBI Taxonomy" id="763407"/>
    <lineage>
        <taxon>Eukaryota</taxon>
        <taxon>Fungi</taxon>
        <taxon>Fungi incertae sedis</taxon>
        <taxon>Mucoromycota</taxon>
        <taxon>Mucoromycotina</taxon>
        <taxon>Mucoromycetes</taxon>
        <taxon>Mucorales</taxon>
        <taxon>Phycomycetaceae</taxon>
        <taxon>Phycomyces</taxon>
    </lineage>
</organism>
<evidence type="ECO:0000313" key="2">
    <source>
        <dbReference type="Proteomes" id="UP000077315"/>
    </source>
</evidence>
<dbReference type="VEuPathDB" id="FungiDB:PHYBLDRAFT_68984"/>
<dbReference type="Proteomes" id="UP000077315">
    <property type="component" value="Unassembled WGS sequence"/>
</dbReference>
<gene>
    <name evidence="1" type="ORF">PHYBLDRAFT_68984</name>
</gene>
<dbReference type="GeneID" id="29002943"/>